<dbReference type="RefSeq" id="WP_041605015.1">
    <property type="nucleotide sequence ID" value="NZ_CP157211.1"/>
</dbReference>
<evidence type="ECO:0000313" key="1">
    <source>
        <dbReference type="EMBL" id="TEW28965.1"/>
    </source>
</evidence>
<accession>A0AAX2S0R4</accession>
<reference evidence="1 2" key="1">
    <citation type="submission" date="2019-03" db="EMBL/GenBank/DDBJ databases">
        <title>Horizontal Gene Transfer Machinery in Histophilus somni.</title>
        <authorList>
            <person name="Mostafa Nazari M."/>
            <person name="Liljebjelke K."/>
        </authorList>
    </citation>
    <scope>NUCLEOTIDE SEQUENCE [LARGE SCALE GENOMIC DNA]</scope>
    <source>
        <strain evidence="1 2">UOC-EPH-KLM-04</strain>
    </source>
</reference>
<name>A0AAX2S0R4_HISSO</name>
<comment type="caution">
    <text evidence="1">The sequence shown here is derived from an EMBL/GenBank/DDBJ whole genome shotgun (WGS) entry which is preliminary data.</text>
</comment>
<evidence type="ECO:0000313" key="2">
    <source>
        <dbReference type="Proteomes" id="UP000297565"/>
    </source>
</evidence>
<sequence length="64" mass="7577">MGFKTKEFDNWIGKNGDILISKNSKDKWIAAGGWSEEEDDFTLYSVLKNRKAWLNFYRQTRVTK</sequence>
<gene>
    <name evidence="1" type="ORF">E2R48_07755</name>
</gene>
<organism evidence="1 2">
    <name type="scientific">Histophilus somni</name>
    <name type="common">Haemophilus somnus</name>
    <dbReference type="NCBI Taxonomy" id="731"/>
    <lineage>
        <taxon>Bacteria</taxon>
        <taxon>Pseudomonadati</taxon>
        <taxon>Pseudomonadota</taxon>
        <taxon>Gammaproteobacteria</taxon>
        <taxon>Pasteurellales</taxon>
        <taxon>Pasteurellaceae</taxon>
        <taxon>Histophilus</taxon>
    </lineage>
</organism>
<dbReference type="AlphaFoldDB" id="A0AAX2S0R4"/>
<dbReference type="EMBL" id="SNRV01000021">
    <property type="protein sequence ID" value="TEW28965.1"/>
    <property type="molecule type" value="Genomic_DNA"/>
</dbReference>
<proteinExistence type="predicted"/>
<protein>
    <submittedName>
        <fullName evidence="1">Uncharacterized protein</fullName>
    </submittedName>
</protein>
<dbReference type="Proteomes" id="UP000297565">
    <property type="component" value="Unassembled WGS sequence"/>
</dbReference>
<dbReference type="GeneID" id="31486931"/>